<keyword evidence="2" id="KW-1185">Reference proteome</keyword>
<gene>
    <name evidence="1" type="ORF">M413DRAFT_30506</name>
</gene>
<proteinExistence type="predicted"/>
<reference evidence="1 2" key="1">
    <citation type="submission" date="2014-04" db="EMBL/GenBank/DDBJ databases">
        <authorList>
            <consortium name="DOE Joint Genome Institute"/>
            <person name="Kuo A."/>
            <person name="Gay G."/>
            <person name="Dore J."/>
            <person name="Kohler A."/>
            <person name="Nagy L.G."/>
            <person name="Floudas D."/>
            <person name="Copeland A."/>
            <person name="Barry K.W."/>
            <person name="Cichocki N."/>
            <person name="Veneault-Fourrey C."/>
            <person name="LaButti K."/>
            <person name="Lindquist E.A."/>
            <person name="Lipzen A."/>
            <person name="Lundell T."/>
            <person name="Morin E."/>
            <person name="Murat C."/>
            <person name="Sun H."/>
            <person name="Tunlid A."/>
            <person name="Henrissat B."/>
            <person name="Grigoriev I.V."/>
            <person name="Hibbett D.S."/>
            <person name="Martin F."/>
            <person name="Nordberg H.P."/>
            <person name="Cantor M.N."/>
            <person name="Hua S.X."/>
        </authorList>
    </citation>
    <scope>NUCLEOTIDE SEQUENCE [LARGE SCALE GENOMIC DNA]</scope>
    <source>
        <strain evidence="2">h7</strain>
    </source>
</reference>
<evidence type="ECO:0000313" key="1">
    <source>
        <dbReference type="EMBL" id="KIM37834.1"/>
    </source>
</evidence>
<reference evidence="2" key="2">
    <citation type="submission" date="2015-01" db="EMBL/GenBank/DDBJ databases">
        <title>Evolutionary Origins and Diversification of the Mycorrhizal Mutualists.</title>
        <authorList>
            <consortium name="DOE Joint Genome Institute"/>
            <consortium name="Mycorrhizal Genomics Consortium"/>
            <person name="Kohler A."/>
            <person name="Kuo A."/>
            <person name="Nagy L.G."/>
            <person name="Floudas D."/>
            <person name="Copeland A."/>
            <person name="Barry K.W."/>
            <person name="Cichocki N."/>
            <person name="Veneault-Fourrey C."/>
            <person name="LaButti K."/>
            <person name="Lindquist E.A."/>
            <person name="Lipzen A."/>
            <person name="Lundell T."/>
            <person name="Morin E."/>
            <person name="Murat C."/>
            <person name="Riley R."/>
            <person name="Ohm R."/>
            <person name="Sun H."/>
            <person name="Tunlid A."/>
            <person name="Henrissat B."/>
            <person name="Grigoriev I.V."/>
            <person name="Hibbett D.S."/>
            <person name="Martin F."/>
        </authorList>
    </citation>
    <scope>NUCLEOTIDE SEQUENCE [LARGE SCALE GENOMIC DNA]</scope>
    <source>
        <strain evidence="2">h7</strain>
    </source>
</reference>
<dbReference type="HOGENOM" id="CLU_1835401_0_0_1"/>
<dbReference type="EMBL" id="KN831794">
    <property type="protein sequence ID" value="KIM37834.1"/>
    <property type="molecule type" value="Genomic_DNA"/>
</dbReference>
<accession>A0A0C3C0L8</accession>
<sequence length="140" mass="15639">MLIISCYQLPIVSVFYSHNLKDFALDLTRRPEFTNPRTPSFAPFGLLKDRSTSHANYSLPEKQCNTLFPNTIAADCSFDILVDGTTEQHVLPQTHCVQAALWLCIPPILCYGHPPVLSVNRGKFFLGSVPLPSPSDPPRR</sequence>
<dbReference type="AlphaFoldDB" id="A0A0C3C0L8"/>
<organism evidence="1 2">
    <name type="scientific">Hebeloma cylindrosporum</name>
    <dbReference type="NCBI Taxonomy" id="76867"/>
    <lineage>
        <taxon>Eukaryota</taxon>
        <taxon>Fungi</taxon>
        <taxon>Dikarya</taxon>
        <taxon>Basidiomycota</taxon>
        <taxon>Agaricomycotina</taxon>
        <taxon>Agaricomycetes</taxon>
        <taxon>Agaricomycetidae</taxon>
        <taxon>Agaricales</taxon>
        <taxon>Agaricineae</taxon>
        <taxon>Hymenogastraceae</taxon>
        <taxon>Hebeloma</taxon>
    </lineage>
</organism>
<protein>
    <submittedName>
        <fullName evidence="1">Uncharacterized protein</fullName>
    </submittedName>
</protein>
<dbReference type="Proteomes" id="UP000053424">
    <property type="component" value="Unassembled WGS sequence"/>
</dbReference>
<name>A0A0C3C0L8_HEBCY</name>
<evidence type="ECO:0000313" key="2">
    <source>
        <dbReference type="Proteomes" id="UP000053424"/>
    </source>
</evidence>